<accession>A0ABN2EQD2</accession>
<dbReference type="EMBL" id="BAAAMU010000003">
    <property type="protein sequence ID" value="GAA1614504.1"/>
    <property type="molecule type" value="Genomic_DNA"/>
</dbReference>
<gene>
    <name evidence="1" type="ORF">GCM10009733_008390</name>
</gene>
<comment type="caution">
    <text evidence="1">The sequence shown here is derived from an EMBL/GenBank/DDBJ whole genome shotgun (WGS) entry which is preliminary data.</text>
</comment>
<proteinExistence type="predicted"/>
<sequence length="150" mass="16623">MTATGMLIFGYELGGPGDKLGWKVPTDAHGSPDLDWYNSDDPDEIGFGEQAAAHLLTIKGETPTRKGDDHDLAEDLWGVHLVRYGSDAQERWLLVSYRTNVSDRETAQPVDLAELVVHEREATVRLQTALDALGMPEPAKPQWYQAAHEL</sequence>
<keyword evidence="2" id="KW-1185">Reference proteome</keyword>
<protein>
    <submittedName>
        <fullName evidence="1">Uncharacterized protein</fullName>
    </submittedName>
</protein>
<evidence type="ECO:0000313" key="1">
    <source>
        <dbReference type="EMBL" id="GAA1614504.1"/>
    </source>
</evidence>
<organism evidence="1 2">
    <name type="scientific">Nonomuraea maheshkhaliensis</name>
    <dbReference type="NCBI Taxonomy" id="419590"/>
    <lineage>
        <taxon>Bacteria</taxon>
        <taxon>Bacillati</taxon>
        <taxon>Actinomycetota</taxon>
        <taxon>Actinomycetes</taxon>
        <taxon>Streptosporangiales</taxon>
        <taxon>Streptosporangiaceae</taxon>
        <taxon>Nonomuraea</taxon>
    </lineage>
</organism>
<name>A0ABN2EQD2_9ACTN</name>
<dbReference type="Proteomes" id="UP001500064">
    <property type="component" value="Unassembled WGS sequence"/>
</dbReference>
<reference evidence="1 2" key="1">
    <citation type="journal article" date="2019" name="Int. J. Syst. Evol. Microbiol.">
        <title>The Global Catalogue of Microorganisms (GCM) 10K type strain sequencing project: providing services to taxonomists for standard genome sequencing and annotation.</title>
        <authorList>
            <consortium name="The Broad Institute Genomics Platform"/>
            <consortium name="The Broad Institute Genome Sequencing Center for Infectious Disease"/>
            <person name="Wu L."/>
            <person name="Ma J."/>
        </authorList>
    </citation>
    <scope>NUCLEOTIDE SEQUENCE [LARGE SCALE GENOMIC DNA]</scope>
    <source>
        <strain evidence="1 2">JCM 13929</strain>
    </source>
</reference>
<evidence type="ECO:0000313" key="2">
    <source>
        <dbReference type="Proteomes" id="UP001500064"/>
    </source>
</evidence>